<dbReference type="PIRSF" id="PIRSF038958">
    <property type="entry name" value="PG_synth_SpoVB"/>
    <property type="match status" value="1"/>
</dbReference>
<evidence type="ECO:0000313" key="7">
    <source>
        <dbReference type="EMBL" id="ACB85893.1"/>
    </source>
</evidence>
<feature type="transmembrane region" description="Helical" evidence="6">
    <location>
        <begin position="164"/>
        <end position="183"/>
    </location>
</feature>
<evidence type="ECO:0000256" key="6">
    <source>
        <dbReference type="SAM" id="Phobius"/>
    </source>
</evidence>
<reference evidence="7 8" key="2">
    <citation type="journal article" date="2011" name="J. Bacteriol.">
        <title>Complete genome sequence of the anaerobic, halophilic alkalithermophile Natranaerobius thermophilus JW/NM-WN-LF.</title>
        <authorList>
            <person name="Zhao B."/>
            <person name="Mesbah N.M."/>
            <person name="Dalin E."/>
            <person name="Goodwin L."/>
            <person name="Nolan M."/>
            <person name="Pitluck S."/>
            <person name="Chertkov O."/>
            <person name="Brettin T.S."/>
            <person name="Han J."/>
            <person name="Larimer F.W."/>
            <person name="Land M.L."/>
            <person name="Hauser L."/>
            <person name="Kyrpides N."/>
            <person name="Wiegel J."/>
        </authorList>
    </citation>
    <scope>NUCLEOTIDE SEQUENCE [LARGE SCALE GENOMIC DNA]</scope>
    <source>
        <strain evidence="8">ATCC BAA-1301 / DSM 18059 / JW/NM-WN-LF</strain>
    </source>
</reference>
<feature type="transmembrane region" description="Helical" evidence="6">
    <location>
        <begin position="195"/>
        <end position="218"/>
    </location>
</feature>
<feature type="transmembrane region" description="Helical" evidence="6">
    <location>
        <begin position="81"/>
        <end position="105"/>
    </location>
</feature>
<keyword evidence="2" id="KW-1003">Cell membrane</keyword>
<keyword evidence="8" id="KW-1185">Reference proteome</keyword>
<keyword evidence="5 6" id="KW-0472">Membrane</keyword>
<dbReference type="EMBL" id="CP001034">
    <property type="protein sequence ID" value="ACB85893.1"/>
    <property type="molecule type" value="Genomic_DNA"/>
</dbReference>
<keyword evidence="3 6" id="KW-0812">Transmembrane</keyword>
<reference evidence="7 8" key="1">
    <citation type="submission" date="2008-04" db="EMBL/GenBank/DDBJ databases">
        <title>Complete sequence of chromosome of Natranaerobius thermophilus JW/NM-WN-LF.</title>
        <authorList>
            <consortium name="US DOE Joint Genome Institute"/>
            <person name="Copeland A."/>
            <person name="Lucas S."/>
            <person name="Lapidus A."/>
            <person name="Glavina del Rio T."/>
            <person name="Dalin E."/>
            <person name="Tice H."/>
            <person name="Bruce D."/>
            <person name="Goodwin L."/>
            <person name="Pitluck S."/>
            <person name="Chertkov O."/>
            <person name="Brettin T."/>
            <person name="Detter J.C."/>
            <person name="Han C."/>
            <person name="Kuske C.R."/>
            <person name="Schmutz J."/>
            <person name="Larimer F."/>
            <person name="Land M."/>
            <person name="Hauser L."/>
            <person name="Kyrpides N."/>
            <person name="Lykidis A."/>
            <person name="Mesbah N.M."/>
            <person name="Wiegel J."/>
        </authorList>
    </citation>
    <scope>NUCLEOTIDE SEQUENCE [LARGE SCALE GENOMIC DNA]</scope>
    <source>
        <strain evidence="8">ATCC BAA-1301 / DSM 18059 / JW/NM-WN-LF</strain>
    </source>
</reference>
<feature type="transmembrane region" description="Helical" evidence="6">
    <location>
        <begin position="331"/>
        <end position="357"/>
    </location>
</feature>
<dbReference type="HOGENOM" id="CLU_022017_2_1_9"/>
<feature type="transmembrane region" description="Helical" evidence="6">
    <location>
        <begin position="125"/>
        <end position="143"/>
    </location>
</feature>
<evidence type="ECO:0000256" key="5">
    <source>
        <dbReference type="ARBA" id="ARBA00023136"/>
    </source>
</evidence>
<keyword evidence="4 6" id="KW-1133">Transmembrane helix</keyword>
<dbReference type="STRING" id="457570.Nther_2328"/>
<dbReference type="InParanoid" id="B2A8K9"/>
<dbReference type="AlphaFoldDB" id="B2A8K9"/>
<feature type="transmembrane region" description="Helical" evidence="6">
    <location>
        <begin position="230"/>
        <end position="251"/>
    </location>
</feature>
<evidence type="ECO:0000256" key="2">
    <source>
        <dbReference type="ARBA" id="ARBA00022475"/>
    </source>
</evidence>
<dbReference type="CDD" id="cd13124">
    <property type="entry name" value="MATE_SpoVB_like"/>
    <property type="match status" value="1"/>
</dbReference>
<dbReference type="KEGG" id="nth:Nther_2328"/>
<feature type="transmembrane region" description="Helical" evidence="6">
    <location>
        <begin position="48"/>
        <end position="69"/>
    </location>
</feature>
<feature type="transmembrane region" description="Helical" evidence="6">
    <location>
        <begin position="459"/>
        <end position="476"/>
    </location>
</feature>
<sequence>MAERLAKGAAILMAAGVVSKLLGAFYRIPLSRIIEAEGMGLYEMAYPIYSLLLIMAVSGVPIAVSKLVSEQIAQGKEKERLRVFAVSLVFLFITGSFFSGLMYFLAEPISYGFLGDYRVIYSLRAISPAILIVSLMAAFRGYFQGLRIMSATAISQVTEQFVRVITMLALAYVLVERGIAYGAAGATFGAVTGGLSGLIIMLLLIPLYGVGPGLLNFFKAILSTLNLVRSVPLVIRLLSIAIPVSLGALVMPVMQTLDAMIIPQRLQVAGFSPSEATHLYGYLSGMALRLVSLPTTLSLALGYSLVPALAESTALKKFDLVRSQLGKAIRLTFIFSIPSSVGLFVMAERLTLLLFGYEGAGDPLRFLAAGTIFLSFQQVSASALQGTGYPVLPVKNLCYGALVNLVINYYLTAIPQIGIIGGAIGTCTGFLVASIFNFKDIKGKIGLSNTQLGLIRKPLLSAVAMGAIITYFQPILDNLAPNFSVGTVMGMALGAVSYGIILITCGGISTDDLESIPKIGPGIAGFIKKIGLGS</sequence>
<evidence type="ECO:0000256" key="1">
    <source>
        <dbReference type="ARBA" id="ARBA00004651"/>
    </source>
</evidence>
<feature type="transmembrane region" description="Helical" evidence="6">
    <location>
        <begin position="417"/>
        <end position="438"/>
    </location>
</feature>
<dbReference type="PANTHER" id="PTHR30250:SF21">
    <property type="entry name" value="LIPID II FLIPPASE MURJ"/>
    <property type="match status" value="1"/>
</dbReference>
<dbReference type="Proteomes" id="UP000001683">
    <property type="component" value="Chromosome"/>
</dbReference>
<feature type="transmembrane region" description="Helical" evidence="6">
    <location>
        <begin position="9"/>
        <end position="28"/>
    </location>
</feature>
<organism evidence="7 8">
    <name type="scientific">Natranaerobius thermophilus (strain ATCC BAA-1301 / DSM 18059 / JW/NM-WN-LF)</name>
    <dbReference type="NCBI Taxonomy" id="457570"/>
    <lineage>
        <taxon>Bacteria</taxon>
        <taxon>Bacillati</taxon>
        <taxon>Bacillota</taxon>
        <taxon>Clostridia</taxon>
        <taxon>Natranaerobiales</taxon>
        <taxon>Natranaerobiaceae</taxon>
        <taxon>Natranaerobius</taxon>
    </lineage>
</organism>
<dbReference type="InterPro" id="IPR050833">
    <property type="entry name" value="Poly_Biosynth_Transport"/>
</dbReference>
<gene>
    <name evidence="7" type="ordered locus">Nther_2328</name>
</gene>
<feature type="transmembrane region" description="Helical" evidence="6">
    <location>
        <begin position="287"/>
        <end position="310"/>
    </location>
</feature>
<evidence type="ECO:0000256" key="4">
    <source>
        <dbReference type="ARBA" id="ARBA00022989"/>
    </source>
</evidence>
<protein>
    <submittedName>
        <fullName evidence="7">Polysaccharide biosynthesis protein</fullName>
    </submittedName>
</protein>
<dbReference type="eggNOG" id="COG2244">
    <property type="taxonomic scope" value="Bacteria"/>
</dbReference>
<proteinExistence type="predicted"/>
<evidence type="ECO:0000256" key="3">
    <source>
        <dbReference type="ARBA" id="ARBA00022692"/>
    </source>
</evidence>
<dbReference type="PANTHER" id="PTHR30250">
    <property type="entry name" value="PST FAMILY PREDICTED COLANIC ACID TRANSPORTER"/>
    <property type="match status" value="1"/>
</dbReference>
<dbReference type="InterPro" id="IPR024923">
    <property type="entry name" value="PG_synth_SpoVB"/>
</dbReference>
<accession>B2A8K9</accession>
<dbReference type="InterPro" id="IPR002797">
    <property type="entry name" value="Polysacc_synth"/>
</dbReference>
<name>B2A8K9_NATTJ</name>
<feature type="transmembrane region" description="Helical" evidence="6">
    <location>
        <begin position="488"/>
        <end position="508"/>
    </location>
</feature>
<dbReference type="FunCoup" id="B2A8K9">
    <property type="interactions" value="45"/>
</dbReference>
<evidence type="ECO:0000313" key="8">
    <source>
        <dbReference type="Proteomes" id="UP000001683"/>
    </source>
</evidence>
<comment type="subcellular location">
    <subcellularLocation>
        <location evidence="1">Cell membrane</location>
        <topology evidence="1">Multi-pass membrane protein</topology>
    </subcellularLocation>
</comment>
<dbReference type="Pfam" id="PF01943">
    <property type="entry name" value="Polysacc_synt"/>
    <property type="match status" value="1"/>
</dbReference>
<dbReference type="GO" id="GO:0005886">
    <property type="term" value="C:plasma membrane"/>
    <property type="evidence" value="ECO:0007669"/>
    <property type="project" value="UniProtKB-SubCell"/>
</dbReference>